<gene>
    <name evidence="2" type="ORF">S01H4_37931</name>
</gene>
<keyword evidence="1" id="KW-0472">Membrane</keyword>
<sequence length="213" mass="24132">MDNIPHTFQSYINKITRKAGYLDKYGGSVIVTLITLMIFFIIFSYFQVMNKIKPIKADWVNQRCNPEVMPFAGLINPPPGESALEFTASNFNYCIQTILSNIIGFFLQPIYYALDLITELWTELLKAMNMIRNIVAYVRTRFQGIISDIFAKIFNILIPVQVITIKLKDVLAKSVGVLTTSLYTVMTYYLSLKSFLGAFLEILTLALVLLAAA</sequence>
<keyword evidence="1" id="KW-0812">Transmembrane</keyword>
<feature type="transmembrane region" description="Helical" evidence="1">
    <location>
        <begin position="195"/>
        <end position="212"/>
    </location>
</feature>
<organism evidence="2">
    <name type="scientific">marine sediment metagenome</name>
    <dbReference type="NCBI Taxonomy" id="412755"/>
    <lineage>
        <taxon>unclassified sequences</taxon>
        <taxon>metagenomes</taxon>
        <taxon>ecological metagenomes</taxon>
    </lineage>
</organism>
<evidence type="ECO:0000256" key="1">
    <source>
        <dbReference type="SAM" id="Phobius"/>
    </source>
</evidence>
<feature type="non-terminal residue" evidence="2">
    <location>
        <position position="213"/>
    </location>
</feature>
<evidence type="ECO:0000313" key="2">
    <source>
        <dbReference type="EMBL" id="GAH03669.1"/>
    </source>
</evidence>
<dbReference type="EMBL" id="BART01020411">
    <property type="protein sequence ID" value="GAH03669.1"/>
    <property type="molecule type" value="Genomic_DNA"/>
</dbReference>
<keyword evidence="1" id="KW-1133">Transmembrane helix</keyword>
<accession>X1DF33</accession>
<dbReference type="AlphaFoldDB" id="X1DF33"/>
<proteinExistence type="predicted"/>
<feature type="transmembrane region" description="Helical" evidence="1">
    <location>
        <begin position="25"/>
        <end position="46"/>
    </location>
</feature>
<protein>
    <submittedName>
        <fullName evidence="2">Uncharacterized protein</fullName>
    </submittedName>
</protein>
<reference evidence="2" key="1">
    <citation type="journal article" date="2014" name="Front. Microbiol.">
        <title>High frequency of phylogenetically diverse reductive dehalogenase-homologous genes in deep subseafloor sedimentary metagenomes.</title>
        <authorList>
            <person name="Kawai M."/>
            <person name="Futagami T."/>
            <person name="Toyoda A."/>
            <person name="Takaki Y."/>
            <person name="Nishi S."/>
            <person name="Hori S."/>
            <person name="Arai W."/>
            <person name="Tsubouchi T."/>
            <person name="Morono Y."/>
            <person name="Uchiyama I."/>
            <person name="Ito T."/>
            <person name="Fujiyama A."/>
            <person name="Inagaki F."/>
            <person name="Takami H."/>
        </authorList>
    </citation>
    <scope>NUCLEOTIDE SEQUENCE</scope>
    <source>
        <strain evidence="2">Expedition CK06-06</strain>
    </source>
</reference>
<comment type="caution">
    <text evidence="2">The sequence shown here is derived from an EMBL/GenBank/DDBJ whole genome shotgun (WGS) entry which is preliminary data.</text>
</comment>
<name>X1DF33_9ZZZZ</name>